<protein>
    <submittedName>
        <fullName evidence="2">Uncharacterized protein</fullName>
    </submittedName>
</protein>
<dbReference type="Proteomes" id="UP000001261">
    <property type="component" value="Unassembled WGS sequence"/>
</dbReference>
<reference evidence="3" key="2">
    <citation type="journal article" date="2010" name="Genome Res.">
        <title>Population genomic sequencing of Coccidioides fungi reveals recent hybridization and transposon control.</title>
        <authorList>
            <person name="Neafsey D.E."/>
            <person name="Barker B.M."/>
            <person name="Sharpton T.J."/>
            <person name="Stajich J.E."/>
            <person name="Park D.J."/>
            <person name="Whiston E."/>
            <person name="Hung C.-Y."/>
            <person name="McMahan C."/>
            <person name="White J."/>
            <person name="Sykes S."/>
            <person name="Heiman D."/>
            <person name="Young S."/>
            <person name="Zeng Q."/>
            <person name="Abouelleil A."/>
            <person name="Aftuck L."/>
            <person name="Bessette D."/>
            <person name="Brown A."/>
            <person name="FitzGerald M."/>
            <person name="Lui A."/>
            <person name="Macdonald J.P."/>
            <person name="Priest M."/>
            <person name="Orbach M.J."/>
            <person name="Galgiani J.N."/>
            <person name="Kirkland T.N."/>
            <person name="Cole G.T."/>
            <person name="Birren B.W."/>
            <person name="Henn M.R."/>
            <person name="Taylor J.W."/>
            <person name="Rounsley S.D."/>
        </authorList>
    </citation>
    <scope>GENOME REANNOTATION</scope>
    <source>
        <strain evidence="3">RS</strain>
    </source>
</reference>
<dbReference type="GeneID" id="4558128"/>
<proteinExistence type="predicted"/>
<dbReference type="InParanoid" id="J3K148"/>
<reference evidence="3" key="1">
    <citation type="journal article" date="2009" name="Genome Res.">
        <title>Comparative genomic analyses of the human fungal pathogens Coccidioides and their relatives.</title>
        <authorList>
            <person name="Sharpton T.J."/>
            <person name="Stajich J.E."/>
            <person name="Rounsley S.D."/>
            <person name="Gardner M.J."/>
            <person name="Wortman J.R."/>
            <person name="Jordar V.S."/>
            <person name="Maiti R."/>
            <person name="Kodira C.D."/>
            <person name="Neafsey D.E."/>
            <person name="Zeng Q."/>
            <person name="Hung C.-Y."/>
            <person name="McMahan C."/>
            <person name="Muszewska A."/>
            <person name="Grynberg M."/>
            <person name="Mandel M.A."/>
            <person name="Kellner E.M."/>
            <person name="Barker B.M."/>
            <person name="Galgiani J.N."/>
            <person name="Orbach M.J."/>
            <person name="Kirkland T.N."/>
            <person name="Cole G.T."/>
            <person name="Henn M.R."/>
            <person name="Birren B.W."/>
            <person name="Taylor J.W."/>
        </authorList>
    </citation>
    <scope>NUCLEOTIDE SEQUENCE [LARGE SCALE GENOMIC DNA]</scope>
    <source>
        <strain evidence="3">RS</strain>
    </source>
</reference>
<evidence type="ECO:0000313" key="3">
    <source>
        <dbReference type="Proteomes" id="UP000001261"/>
    </source>
</evidence>
<gene>
    <name evidence="2" type="ORF">CIMG_10256</name>
</gene>
<evidence type="ECO:0000313" key="2">
    <source>
        <dbReference type="EMBL" id="EAS27651.3"/>
    </source>
</evidence>
<dbReference type="RefSeq" id="XP_001239234.2">
    <property type="nucleotide sequence ID" value="XM_001239233.2"/>
</dbReference>
<dbReference type="VEuPathDB" id="FungiDB:CIMG_10256"/>
<sequence length="120" mass="13631">MSREIELTRMMVVMMSVMDCWQEEEGEGHRDTKQGYGRKSCGGGWRYGMVRYNDVFYEAVVCCTVPAHRPRAEKGGKNFVRRAFRDGALDGRATRSNFSLTHPDDRPESSQSSKPRGGFS</sequence>
<name>J3K148_COCIM</name>
<dbReference type="EMBL" id="GG704915">
    <property type="protein sequence ID" value="EAS27651.3"/>
    <property type="molecule type" value="Genomic_DNA"/>
</dbReference>
<dbReference type="AlphaFoldDB" id="J3K148"/>
<feature type="region of interest" description="Disordered" evidence="1">
    <location>
        <begin position="94"/>
        <end position="120"/>
    </location>
</feature>
<accession>J3K148</accession>
<keyword evidence="3" id="KW-1185">Reference proteome</keyword>
<evidence type="ECO:0000256" key="1">
    <source>
        <dbReference type="SAM" id="MobiDB-lite"/>
    </source>
</evidence>
<dbReference type="KEGG" id="cim:CIMG_10256"/>
<organism evidence="2 3">
    <name type="scientific">Coccidioides immitis (strain RS)</name>
    <name type="common">Valley fever fungus</name>
    <dbReference type="NCBI Taxonomy" id="246410"/>
    <lineage>
        <taxon>Eukaryota</taxon>
        <taxon>Fungi</taxon>
        <taxon>Dikarya</taxon>
        <taxon>Ascomycota</taxon>
        <taxon>Pezizomycotina</taxon>
        <taxon>Eurotiomycetes</taxon>
        <taxon>Eurotiomycetidae</taxon>
        <taxon>Onygenales</taxon>
        <taxon>Onygenaceae</taxon>
        <taxon>Coccidioides</taxon>
    </lineage>
</organism>